<comment type="caution">
    <text evidence="2">The sequence shown here is derived from an EMBL/GenBank/DDBJ whole genome shotgun (WGS) entry which is preliminary data.</text>
</comment>
<dbReference type="InterPro" id="IPR014839">
    <property type="entry name" value="Crt10"/>
</dbReference>
<dbReference type="EMBL" id="MU864357">
    <property type="protein sequence ID" value="KAK4191767.1"/>
    <property type="molecule type" value="Genomic_DNA"/>
</dbReference>
<protein>
    <submittedName>
        <fullName evidence="2">Uncharacterized protein</fullName>
    </submittedName>
</protein>
<reference evidence="2" key="1">
    <citation type="journal article" date="2023" name="Mol. Phylogenet. Evol.">
        <title>Genome-scale phylogeny and comparative genomics of the fungal order Sordariales.</title>
        <authorList>
            <person name="Hensen N."/>
            <person name="Bonometti L."/>
            <person name="Westerberg I."/>
            <person name="Brannstrom I.O."/>
            <person name="Guillou S."/>
            <person name="Cros-Aarteil S."/>
            <person name="Calhoun S."/>
            <person name="Haridas S."/>
            <person name="Kuo A."/>
            <person name="Mondo S."/>
            <person name="Pangilinan J."/>
            <person name="Riley R."/>
            <person name="LaButti K."/>
            <person name="Andreopoulos B."/>
            <person name="Lipzen A."/>
            <person name="Chen C."/>
            <person name="Yan M."/>
            <person name="Daum C."/>
            <person name="Ng V."/>
            <person name="Clum A."/>
            <person name="Steindorff A."/>
            <person name="Ohm R.A."/>
            <person name="Martin F."/>
            <person name="Silar P."/>
            <person name="Natvig D.O."/>
            <person name="Lalanne C."/>
            <person name="Gautier V."/>
            <person name="Ament-Velasquez S.L."/>
            <person name="Kruys A."/>
            <person name="Hutchinson M.I."/>
            <person name="Powell A.J."/>
            <person name="Barry K."/>
            <person name="Miller A.N."/>
            <person name="Grigoriev I.V."/>
            <person name="Debuchy R."/>
            <person name="Gladieux P."/>
            <person name="Hiltunen Thoren M."/>
            <person name="Johannesson H."/>
        </authorList>
    </citation>
    <scope>NUCLEOTIDE SEQUENCE</scope>
    <source>
        <strain evidence="2">PSN309</strain>
    </source>
</reference>
<feature type="region of interest" description="Disordered" evidence="1">
    <location>
        <begin position="305"/>
        <end position="324"/>
    </location>
</feature>
<evidence type="ECO:0000313" key="3">
    <source>
        <dbReference type="Proteomes" id="UP001302126"/>
    </source>
</evidence>
<dbReference type="Pfam" id="PF08728">
    <property type="entry name" value="CRT10"/>
    <property type="match status" value="1"/>
</dbReference>
<reference evidence="2" key="2">
    <citation type="submission" date="2023-05" db="EMBL/GenBank/DDBJ databases">
        <authorList>
            <consortium name="Lawrence Berkeley National Laboratory"/>
            <person name="Steindorff A."/>
            <person name="Hensen N."/>
            <person name="Bonometti L."/>
            <person name="Westerberg I."/>
            <person name="Brannstrom I.O."/>
            <person name="Guillou S."/>
            <person name="Cros-Aarteil S."/>
            <person name="Calhoun S."/>
            <person name="Haridas S."/>
            <person name="Kuo A."/>
            <person name="Mondo S."/>
            <person name="Pangilinan J."/>
            <person name="Riley R."/>
            <person name="Labutti K."/>
            <person name="Andreopoulos B."/>
            <person name="Lipzen A."/>
            <person name="Chen C."/>
            <person name="Yanf M."/>
            <person name="Daum C."/>
            <person name="Ng V."/>
            <person name="Clum A."/>
            <person name="Ohm R."/>
            <person name="Martin F."/>
            <person name="Silar P."/>
            <person name="Natvig D."/>
            <person name="Lalanne C."/>
            <person name="Gautier V."/>
            <person name="Ament-Velasquez S.L."/>
            <person name="Kruys A."/>
            <person name="Hutchinson M.I."/>
            <person name="Powell A.J."/>
            <person name="Barry K."/>
            <person name="Miller A.N."/>
            <person name="Grigoriev I.V."/>
            <person name="Debuchy R."/>
            <person name="Gladieux P."/>
            <person name="Thoren M.H."/>
            <person name="Johannesson H."/>
        </authorList>
    </citation>
    <scope>NUCLEOTIDE SEQUENCE</scope>
    <source>
        <strain evidence="2">PSN309</strain>
    </source>
</reference>
<feature type="region of interest" description="Disordered" evidence="1">
    <location>
        <begin position="59"/>
        <end position="128"/>
    </location>
</feature>
<feature type="region of interest" description="Disordered" evidence="1">
    <location>
        <begin position="565"/>
        <end position="586"/>
    </location>
</feature>
<dbReference type="Proteomes" id="UP001302126">
    <property type="component" value="Unassembled WGS sequence"/>
</dbReference>
<feature type="compositionally biased region" description="Polar residues" evidence="1">
    <location>
        <begin position="104"/>
        <end position="118"/>
    </location>
</feature>
<keyword evidence="3" id="KW-1185">Reference proteome</keyword>
<accession>A0AAN7AMQ0</accession>
<evidence type="ECO:0000313" key="2">
    <source>
        <dbReference type="EMBL" id="KAK4191767.1"/>
    </source>
</evidence>
<dbReference type="AlphaFoldDB" id="A0AAN7AMQ0"/>
<gene>
    <name evidence="2" type="ORF">QBC35DRAFT_485858</name>
</gene>
<feature type="compositionally biased region" description="Acidic residues" evidence="1">
    <location>
        <begin position="64"/>
        <end position="94"/>
    </location>
</feature>
<proteinExistence type="predicted"/>
<sequence>MDTAGNAAAAATTASEAGYDEIYVNPVCHVQTGRERFGPAIAEEIHNYVAEPAHQAIDGGWDLGWDDMDEDESDDDSDDDDEITDALDNTEWDGTEFGAIDHGNNLSGSSFHDPNNHQTGGVTAATGGGGVGPITFPKVARHRCNLTALSQRFNLYFAAYQDKIHVFVPGKAPRFLPPPSLILTPVRTKLAKLYPGEIDRKFSHQVNNLIVGNLGNLEIVLFAFDDGDVGAYHTNVLAEYITTVAEAIEAGRHRHPYSHFPKQFFAENVGLSAWGLAVHQQSRLIAVGSNRQEITVFAFALKNHDRRRQHPTQTEDPAPEIDDSPMTWSGQTALELQKHYQSRTRTWKMTFPLGMVAHNIPSVSFMDDPRGNAEKVVAMDITAHTWIVDLWSIGTSPVLYTSSVDRHSRYKGWMVLALPDSAFKRTKSMMETIGLPEKEVIRPSGSQIKLDTTCGLYYIKDLASDPDHLLTARAAINYKKVHEDGFVGSKHWQEDAGEASESPPSSDWESVSDIETDLVAGGVLNILAAADTITPAGTWVSNSDGPPTFVPGGTTPATGWGHATGNGLPGTGSTSTSTQPPPADERWSTINTLPPPPGSELSDISDEIQLRREILPCFGEVVSRKQPPLNSYEYTRACKERQKRTKPIAFEKANLPLHLTKDYSLLRTTLTDVELLSLDPSLATVGQRWVLTYHNHHGITLAPHQFSQAYTERINMILHVPELYLIVAGSPAGRVALITLTKTAKQRVHGVPMKRGFRVDRVLPRREDEEKRLRPWCALAGIAISPVPDAGAKGSSLRLRAPPKASSKARHPMPTMWRLMLHYLDHSILMYHIERMEDDELLIF</sequence>
<name>A0AAN7AMQ0_9PEZI</name>
<feature type="region of interest" description="Disordered" evidence="1">
    <location>
        <begin position="790"/>
        <end position="809"/>
    </location>
</feature>
<organism evidence="2 3">
    <name type="scientific">Podospora australis</name>
    <dbReference type="NCBI Taxonomy" id="1536484"/>
    <lineage>
        <taxon>Eukaryota</taxon>
        <taxon>Fungi</taxon>
        <taxon>Dikarya</taxon>
        <taxon>Ascomycota</taxon>
        <taxon>Pezizomycotina</taxon>
        <taxon>Sordariomycetes</taxon>
        <taxon>Sordariomycetidae</taxon>
        <taxon>Sordariales</taxon>
        <taxon>Podosporaceae</taxon>
        <taxon>Podospora</taxon>
    </lineage>
</organism>
<evidence type="ECO:0000256" key="1">
    <source>
        <dbReference type="SAM" id="MobiDB-lite"/>
    </source>
</evidence>